<keyword evidence="9" id="KW-0472">Membrane</keyword>
<feature type="binding site" evidence="7">
    <location>
        <position position="51"/>
    </location>
    <ligand>
        <name>ATP</name>
        <dbReference type="ChEBI" id="CHEBI:30616"/>
    </ligand>
</feature>
<evidence type="ECO:0000256" key="5">
    <source>
        <dbReference type="ARBA" id="ARBA00022777"/>
    </source>
</evidence>
<dbReference type="PANTHER" id="PTHR43289">
    <property type="entry name" value="MITOGEN-ACTIVATED PROTEIN KINASE KINASE KINASE 20-RELATED"/>
    <property type="match status" value="1"/>
</dbReference>
<evidence type="ECO:0000256" key="6">
    <source>
        <dbReference type="ARBA" id="ARBA00022840"/>
    </source>
</evidence>
<keyword evidence="5" id="KW-0418">Kinase</keyword>
<feature type="region of interest" description="Disordered" evidence="8">
    <location>
        <begin position="376"/>
        <end position="460"/>
    </location>
</feature>
<evidence type="ECO:0000313" key="11">
    <source>
        <dbReference type="EMBL" id="GAA4881835.1"/>
    </source>
</evidence>
<dbReference type="EC" id="2.7.11.1" evidence="1"/>
<accession>A0ABP9ENG3</accession>
<keyword evidence="6 7" id="KW-0067">ATP-binding</keyword>
<name>A0ABP9ENG3_9ACTN</name>
<dbReference type="CDD" id="cd14014">
    <property type="entry name" value="STKc_PknB_like"/>
    <property type="match status" value="1"/>
</dbReference>
<feature type="compositionally biased region" description="Low complexity" evidence="8">
    <location>
        <begin position="383"/>
        <end position="435"/>
    </location>
</feature>
<feature type="transmembrane region" description="Helical" evidence="9">
    <location>
        <begin position="338"/>
        <end position="359"/>
    </location>
</feature>
<keyword evidence="4 7" id="KW-0547">Nucleotide-binding</keyword>
<dbReference type="InterPro" id="IPR000719">
    <property type="entry name" value="Prot_kinase_dom"/>
</dbReference>
<dbReference type="EMBL" id="BAABIS010000001">
    <property type="protein sequence ID" value="GAA4881835.1"/>
    <property type="molecule type" value="Genomic_DNA"/>
</dbReference>
<evidence type="ECO:0000256" key="4">
    <source>
        <dbReference type="ARBA" id="ARBA00022741"/>
    </source>
</evidence>
<keyword evidence="9" id="KW-1133">Transmembrane helix</keyword>
<feature type="compositionally biased region" description="Pro residues" evidence="8">
    <location>
        <begin position="436"/>
        <end position="456"/>
    </location>
</feature>
<sequence length="557" mass="56041">MNQDMPPTQPTPQDARWELPDYAHERELGAGASGRVVLARHLATGTPVAIKYLTAAGSEHAAFRTEAQLLATLDSPHVTRLYEYVEGPYGAAIVMELVEGISLRDLLNAEGATGPEAALTVLKGSLLGLAAAHRAGVVHRDYKPGNVLVTVDGGSKLVDFGIAVRSGEKDTVVAGTPAYMAPEQWAGQPASPATDVYAATATFFECLTGAKPYAGTTVLELAVQHTEAEIPDTEAPEALRPLIRAGLAKAAEQRPDGAEALVAQLEAVAGAAYGEDWEERGRRKLAALVAALPLLLPGAGGEPAAGGTSFATTVLPPGPPPGSGGGTGLPRVGRRVPLIGAGVALVLIAGGIAGVAVAGSHASDSTTKVAAPELTTTFGAPLPTDSPTATDSASPSPSASPSDSASPSPSASASTSPTSLPSASPKAPPTTSAPTSTPPAPPTTTPPTTTAPPPTPAVTSIGISTTCKGYTLVATVTGSITPAGSVPANITFYVPLGAGQKVLHVTPVTLTAIRGGRFTATAEWSFSDYVGYTWGASVAAATKGQNASTTNSCTVIR</sequence>
<evidence type="ECO:0000256" key="9">
    <source>
        <dbReference type="SAM" id="Phobius"/>
    </source>
</evidence>
<comment type="caution">
    <text evidence="11">The sequence shown here is derived from an EMBL/GenBank/DDBJ whole genome shotgun (WGS) entry which is preliminary data.</text>
</comment>
<organism evidence="11 12">
    <name type="scientific">Kitasatospora terrestris</name>
    <dbReference type="NCBI Taxonomy" id="258051"/>
    <lineage>
        <taxon>Bacteria</taxon>
        <taxon>Bacillati</taxon>
        <taxon>Actinomycetota</taxon>
        <taxon>Actinomycetes</taxon>
        <taxon>Kitasatosporales</taxon>
        <taxon>Streptomycetaceae</taxon>
        <taxon>Kitasatospora</taxon>
    </lineage>
</organism>
<dbReference type="InterPro" id="IPR011009">
    <property type="entry name" value="Kinase-like_dom_sf"/>
</dbReference>
<gene>
    <name evidence="11" type="ORF">GCM10023235_72880</name>
</gene>
<keyword evidence="2" id="KW-0723">Serine/threonine-protein kinase</keyword>
<dbReference type="PANTHER" id="PTHR43289:SF6">
    <property type="entry name" value="SERINE_THREONINE-PROTEIN KINASE NEKL-3"/>
    <property type="match status" value="1"/>
</dbReference>
<evidence type="ECO:0000259" key="10">
    <source>
        <dbReference type="PROSITE" id="PS50011"/>
    </source>
</evidence>
<dbReference type="PROSITE" id="PS50011">
    <property type="entry name" value="PROTEIN_KINASE_DOM"/>
    <property type="match status" value="1"/>
</dbReference>
<evidence type="ECO:0000313" key="12">
    <source>
        <dbReference type="Proteomes" id="UP001501752"/>
    </source>
</evidence>
<dbReference type="PROSITE" id="PS00107">
    <property type="entry name" value="PROTEIN_KINASE_ATP"/>
    <property type="match status" value="1"/>
</dbReference>
<keyword evidence="3" id="KW-0808">Transferase</keyword>
<evidence type="ECO:0000256" key="1">
    <source>
        <dbReference type="ARBA" id="ARBA00012513"/>
    </source>
</evidence>
<feature type="region of interest" description="Disordered" evidence="8">
    <location>
        <begin position="302"/>
        <end position="329"/>
    </location>
</feature>
<dbReference type="Gene3D" id="1.10.510.10">
    <property type="entry name" value="Transferase(Phosphotransferase) domain 1"/>
    <property type="match status" value="1"/>
</dbReference>
<dbReference type="Pfam" id="PF00069">
    <property type="entry name" value="Pkinase"/>
    <property type="match status" value="1"/>
</dbReference>
<evidence type="ECO:0000256" key="2">
    <source>
        <dbReference type="ARBA" id="ARBA00022527"/>
    </source>
</evidence>
<dbReference type="InterPro" id="IPR017441">
    <property type="entry name" value="Protein_kinase_ATP_BS"/>
</dbReference>
<evidence type="ECO:0000256" key="8">
    <source>
        <dbReference type="SAM" id="MobiDB-lite"/>
    </source>
</evidence>
<proteinExistence type="predicted"/>
<reference evidence="12" key="1">
    <citation type="journal article" date="2019" name="Int. J. Syst. Evol. Microbiol.">
        <title>The Global Catalogue of Microorganisms (GCM) 10K type strain sequencing project: providing services to taxonomists for standard genome sequencing and annotation.</title>
        <authorList>
            <consortium name="The Broad Institute Genomics Platform"/>
            <consortium name="The Broad Institute Genome Sequencing Center for Infectious Disease"/>
            <person name="Wu L."/>
            <person name="Ma J."/>
        </authorList>
    </citation>
    <scope>NUCLEOTIDE SEQUENCE [LARGE SCALE GENOMIC DNA]</scope>
    <source>
        <strain evidence="12">JCM 13006</strain>
    </source>
</reference>
<evidence type="ECO:0000256" key="7">
    <source>
        <dbReference type="PROSITE-ProRule" id="PRU10141"/>
    </source>
</evidence>
<dbReference type="InterPro" id="IPR008271">
    <property type="entry name" value="Ser/Thr_kinase_AS"/>
</dbReference>
<keyword evidence="12" id="KW-1185">Reference proteome</keyword>
<evidence type="ECO:0000256" key="3">
    <source>
        <dbReference type="ARBA" id="ARBA00022679"/>
    </source>
</evidence>
<feature type="domain" description="Protein kinase" evidence="10">
    <location>
        <begin position="22"/>
        <end position="268"/>
    </location>
</feature>
<dbReference type="PROSITE" id="PS00108">
    <property type="entry name" value="PROTEIN_KINASE_ST"/>
    <property type="match status" value="1"/>
</dbReference>
<dbReference type="SUPFAM" id="SSF56112">
    <property type="entry name" value="Protein kinase-like (PK-like)"/>
    <property type="match status" value="1"/>
</dbReference>
<keyword evidence="9" id="KW-0812">Transmembrane</keyword>
<protein>
    <recommendedName>
        <fullName evidence="1">non-specific serine/threonine protein kinase</fullName>
        <ecNumber evidence="1">2.7.11.1</ecNumber>
    </recommendedName>
</protein>
<dbReference type="Proteomes" id="UP001501752">
    <property type="component" value="Unassembled WGS sequence"/>
</dbReference>